<keyword evidence="3" id="KW-1185">Reference proteome</keyword>
<feature type="transmembrane region" description="Helical" evidence="1">
    <location>
        <begin position="47"/>
        <end position="70"/>
    </location>
</feature>
<feature type="transmembrane region" description="Helical" evidence="1">
    <location>
        <begin position="12"/>
        <end position="35"/>
    </location>
</feature>
<dbReference type="Proteomes" id="UP001465976">
    <property type="component" value="Unassembled WGS sequence"/>
</dbReference>
<sequence length="634" mass="72027">MLGKTLPEYIFILFSIAILNLIAPASLLYIAYYIYDYLYSNHAGNKVYAVLSTGILGYAILEVLFLFGVYWPRKRRLVKVCSHVAAAEFPSLSNTCNVVRIQEALFDAPEQLTQTEREVLFTKCASVVFPPYGSYPLGWFTLPKQDSGRLRKENVVEWLLWALFACEVESALLDEWKEEIEGYVRRIEERLGYKLEDGHDKSARSMRLTFDELKANYRPLIWYIIVGIVDFISGCRLFFLGFKHHTPKHNNFLFNLFSVFPFRPLDIFSRSSSTPYFPYWHRPHKSATKDPIVFIHGIGIGIYPYIPLIATLAHEDPDVGILLVELLPISNRILMPYVGLTSKIFPIPTRRTMLDALYTTMHSLGAPWSKAVLMTHSYGTVIAAYDVRGRAQVERDAPYHDDDGITTPAPIPQFTAYLLIDPIPFLLNLPPVAYNFMYRAPWRSRSDDSPHSPSSSSLTTTRSPLWKRIWTGYNGNEWQLWYFASRDLEVGYTLSRRFFWDDVVLWKEDVGLEDATTNTKNSANDVGIRSSGSSPPMAVVLSGDDQILPASTIRDYLIGGDTDQGKWAQYEMGCYTHYTSSLSASVAASSGSPIIQEVLFYPGLDHATVFDTRRRRQGLVEVLDRFSSSRAATA</sequence>
<evidence type="ECO:0000313" key="2">
    <source>
        <dbReference type="EMBL" id="KAL0572910.1"/>
    </source>
</evidence>
<dbReference type="PANTHER" id="PTHR37471:SF1">
    <property type="entry name" value="AB HYDROLASE-1 DOMAIN-CONTAINING PROTEIN"/>
    <property type="match status" value="1"/>
</dbReference>
<keyword evidence="1" id="KW-1133">Transmembrane helix</keyword>
<comment type="caution">
    <text evidence="2">The sequence shown here is derived from an EMBL/GenBank/DDBJ whole genome shotgun (WGS) entry which is preliminary data.</text>
</comment>
<evidence type="ECO:0000256" key="1">
    <source>
        <dbReference type="SAM" id="Phobius"/>
    </source>
</evidence>
<evidence type="ECO:0008006" key="4">
    <source>
        <dbReference type="Google" id="ProtNLM"/>
    </source>
</evidence>
<dbReference type="InterPro" id="IPR029058">
    <property type="entry name" value="AB_hydrolase_fold"/>
</dbReference>
<dbReference type="Gene3D" id="3.40.50.1820">
    <property type="entry name" value="alpha/beta hydrolase"/>
    <property type="match status" value="1"/>
</dbReference>
<organism evidence="2 3">
    <name type="scientific">Marasmius crinis-equi</name>
    <dbReference type="NCBI Taxonomy" id="585013"/>
    <lineage>
        <taxon>Eukaryota</taxon>
        <taxon>Fungi</taxon>
        <taxon>Dikarya</taxon>
        <taxon>Basidiomycota</taxon>
        <taxon>Agaricomycotina</taxon>
        <taxon>Agaricomycetes</taxon>
        <taxon>Agaricomycetidae</taxon>
        <taxon>Agaricales</taxon>
        <taxon>Marasmiineae</taxon>
        <taxon>Marasmiaceae</taxon>
        <taxon>Marasmius</taxon>
    </lineage>
</organism>
<accession>A0ABR3FC72</accession>
<evidence type="ECO:0000313" key="3">
    <source>
        <dbReference type="Proteomes" id="UP001465976"/>
    </source>
</evidence>
<protein>
    <recommendedName>
        <fullName evidence="4">AB hydrolase-1 domain-containing protein</fullName>
    </recommendedName>
</protein>
<dbReference type="EMBL" id="JBAHYK010000567">
    <property type="protein sequence ID" value="KAL0572910.1"/>
    <property type="molecule type" value="Genomic_DNA"/>
</dbReference>
<proteinExistence type="predicted"/>
<keyword evidence="1" id="KW-0812">Transmembrane</keyword>
<name>A0ABR3FC72_9AGAR</name>
<gene>
    <name evidence="2" type="ORF">V5O48_009057</name>
</gene>
<reference evidence="2 3" key="1">
    <citation type="submission" date="2024-02" db="EMBL/GenBank/DDBJ databases">
        <title>A draft genome for the cacao thread blight pathogen Marasmius crinis-equi.</title>
        <authorList>
            <person name="Cohen S.P."/>
            <person name="Baruah I.K."/>
            <person name="Amoako-Attah I."/>
            <person name="Bukari Y."/>
            <person name="Meinhardt L.W."/>
            <person name="Bailey B.A."/>
        </authorList>
    </citation>
    <scope>NUCLEOTIDE SEQUENCE [LARGE SCALE GENOMIC DNA]</scope>
    <source>
        <strain evidence="2 3">GH-76</strain>
    </source>
</reference>
<keyword evidence="1" id="KW-0472">Membrane</keyword>
<dbReference type="PANTHER" id="PTHR37471">
    <property type="entry name" value="UNNAMED PRODUCT"/>
    <property type="match status" value="1"/>
</dbReference>
<feature type="transmembrane region" description="Helical" evidence="1">
    <location>
        <begin position="220"/>
        <end position="242"/>
    </location>
</feature>
<dbReference type="SUPFAM" id="SSF53474">
    <property type="entry name" value="alpha/beta-Hydrolases"/>
    <property type="match status" value="1"/>
</dbReference>